<dbReference type="RefSeq" id="XP_056507383.1">
    <property type="nucleotide sequence ID" value="XM_056659090.1"/>
</dbReference>
<keyword evidence="1" id="KW-0472">Membrane</keyword>
<dbReference type="Pfam" id="PF13091">
    <property type="entry name" value="PLDc_2"/>
    <property type="match status" value="1"/>
</dbReference>
<keyword evidence="1" id="KW-0812">Transmembrane</keyword>
<dbReference type="CDD" id="cd00138">
    <property type="entry name" value="PLDc_SF"/>
    <property type="match status" value="2"/>
</dbReference>
<sequence>MVPEIYHPWNTMGDHIVRFNLTKVLGVILTALLAVLISLFVRQPLSPNRFRCTMVPWKVYRFCHEPQTVTSELAQNSAQCPMKTFHTLYSGHNHIPHSREYTPEESESATASDFEEKDAIEKARACGYWGSAEPSQLFLQIYHDALCSLDRKPESAVVSPPLMGSHGVVPLTIVGSLPDLCRHLANCIVRAEHEVFLATNFWIHSDASTLVTNAIRELSRRAGERGRKVMMKVIYDRGDPRQQHDEGKADPSQVMDDHLNVHEDQYTSEKVNLPAAHEIPNVDLQVINYHRPIFGTFHAKFTVVDRRIALLQSSNIQDNDNLEMLTHIEGPIVDSFYDAALLSWGKPLDPPLSLMNSPAASNPIPCKEYQPKDTCPDNVPEQLAEHSIVSPHYDTDFEQEARRVNHSIQPRGEETRTQAVTRHLNTTIQTETTGDAPESDQEPPMTPYVVSPAHEPCAMALVNREPYGAPNHSSVHTPQNSAFLSAIQHAQHSILIQTPNMNAEPLLDPLLETVRRGVVVSCYLCLGYNDAGELLPFQNGTNEMIANRLYNSLASEEEKSRLRIYYYVGKDQTEPIHNKFKRRSCHIKLMIIDAAVAIQGNGNLDTQSFFHSQEINVLLDSPLICRTWIDVINRNQNTVKYGGACTKDGCWHHPETDEIPHGSIGIDPGRFSWAKGIVGAVQRVRGAGGF</sequence>
<dbReference type="AlphaFoldDB" id="A0A9W9JWI3"/>
<evidence type="ECO:0000256" key="1">
    <source>
        <dbReference type="SAM" id="Phobius"/>
    </source>
</evidence>
<feature type="transmembrane region" description="Helical" evidence="1">
    <location>
        <begin position="20"/>
        <end position="41"/>
    </location>
</feature>
<protein>
    <recommendedName>
        <fullName evidence="2">PLD phosphodiesterase domain-containing protein</fullName>
    </recommendedName>
</protein>
<accession>A0A9W9JWI3</accession>
<reference evidence="3" key="1">
    <citation type="submission" date="2022-11" db="EMBL/GenBank/DDBJ databases">
        <authorList>
            <person name="Petersen C."/>
        </authorList>
    </citation>
    <scope>NUCLEOTIDE SEQUENCE</scope>
    <source>
        <strain evidence="3">IBT 34128</strain>
    </source>
</reference>
<organism evidence="3 4">
    <name type="scientific">Penicillium alfredii</name>
    <dbReference type="NCBI Taxonomy" id="1506179"/>
    <lineage>
        <taxon>Eukaryota</taxon>
        <taxon>Fungi</taxon>
        <taxon>Dikarya</taxon>
        <taxon>Ascomycota</taxon>
        <taxon>Pezizomycotina</taxon>
        <taxon>Eurotiomycetes</taxon>
        <taxon>Eurotiomycetidae</taxon>
        <taxon>Eurotiales</taxon>
        <taxon>Aspergillaceae</taxon>
        <taxon>Penicillium</taxon>
    </lineage>
</organism>
<dbReference type="PANTHER" id="PTHR21248:SF22">
    <property type="entry name" value="PHOSPHOLIPASE D"/>
    <property type="match status" value="1"/>
</dbReference>
<comment type="caution">
    <text evidence="3">The sequence shown here is derived from an EMBL/GenBank/DDBJ whole genome shotgun (WGS) entry which is preliminary data.</text>
</comment>
<feature type="domain" description="PLD phosphodiesterase" evidence="2">
    <location>
        <begin position="293"/>
        <end position="320"/>
    </location>
</feature>
<dbReference type="Proteomes" id="UP001141434">
    <property type="component" value="Unassembled WGS sequence"/>
</dbReference>
<evidence type="ECO:0000313" key="4">
    <source>
        <dbReference type="Proteomes" id="UP001141434"/>
    </source>
</evidence>
<dbReference type="PROSITE" id="PS50035">
    <property type="entry name" value="PLD"/>
    <property type="match status" value="2"/>
</dbReference>
<evidence type="ECO:0000313" key="3">
    <source>
        <dbReference type="EMBL" id="KAJ5083986.1"/>
    </source>
</evidence>
<feature type="domain" description="PLD phosphodiesterase" evidence="2">
    <location>
        <begin position="581"/>
        <end position="608"/>
    </location>
</feature>
<dbReference type="GO" id="GO:0032049">
    <property type="term" value="P:cardiolipin biosynthetic process"/>
    <property type="evidence" value="ECO:0007669"/>
    <property type="project" value="UniProtKB-ARBA"/>
</dbReference>
<gene>
    <name evidence="3" type="ORF">NUU61_008565</name>
</gene>
<dbReference type="InterPro" id="IPR001736">
    <property type="entry name" value="PLipase_D/transphosphatidylase"/>
</dbReference>
<proteinExistence type="predicted"/>
<evidence type="ECO:0000259" key="2">
    <source>
        <dbReference type="PROSITE" id="PS50035"/>
    </source>
</evidence>
<dbReference type="Gene3D" id="3.30.870.10">
    <property type="entry name" value="Endonuclease Chain A"/>
    <property type="match status" value="2"/>
</dbReference>
<keyword evidence="1" id="KW-1133">Transmembrane helix</keyword>
<dbReference type="OrthoDB" id="9997422at2759"/>
<dbReference type="EMBL" id="JAPMSZ010000011">
    <property type="protein sequence ID" value="KAJ5083986.1"/>
    <property type="molecule type" value="Genomic_DNA"/>
</dbReference>
<reference evidence="3" key="2">
    <citation type="journal article" date="2023" name="IMA Fungus">
        <title>Comparative genomic study of the Penicillium genus elucidates a diverse pangenome and 15 lateral gene transfer events.</title>
        <authorList>
            <person name="Petersen C."/>
            <person name="Sorensen T."/>
            <person name="Nielsen M.R."/>
            <person name="Sondergaard T.E."/>
            <person name="Sorensen J.L."/>
            <person name="Fitzpatrick D.A."/>
            <person name="Frisvad J.C."/>
            <person name="Nielsen K.L."/>
        </authorList>
    </citation>
    <scope>NUCLEOTIDE SEQUENCE</scope>
    <source>
        <strain evidence="3">IBT 34128</strain>
    </source>
</reference>
<dbReference type="PANTHER" id="PTHR21248">
    <property type="entry name" value="CARDIOLIPIN SYNTHASE"/>
    <property type="match status" value="1"/>
</dbReference>
<name>A0A9W9JWI3_9EURO</name>
<keyword evidence="4" id="KW-1185">Reference proteome</keyword>
<dbReference type="GeneID" id="81398259"/>
<dbReference type="GO" id="GO:0030572">
    <property type="term" value="F:phosphatidyltransferase activity"/>
    <property type="evidence" value="ECO:0007669"/>
    <property type="project" value="UniProtKB-ARBA"/>
</dbReference>
<dbReference type="SUPFAM" id="SSF56024">
    <property type="entry name" value="Phospholipase D/nuclease"/>
    <property type="match status" value="2"/>
</dbReference>
<dbReference type="InterPro" id="IPR025202">
    <property type="entry name" value="PLD-like_dom"/>
</dbReference>